<keyword evidence="3" id="KW-0805">Transcription regulation</keyword>
<feature type="domain" description="BZIP" evidence="9">
    <location>
        <begin position="81"/>
        <end position="144"/>
    </location>
</feature>
<dbReference type="CDD" id="cd14704">
    <property type="entry name" value="bZIP_HY5-like"/>
    <property type="match status" value="1"/>
</dbReference>
<organism evidence="10 11">
    <name type="scientific">Acer saccharum</name>
    <name type="common">Sugar maple</name>
    <dbReference type="NCBI Taxonomy" id="4024"/>
    <lineage>
        <taxon>Eukaryota</taxon>
        <taxon>Viridiplantae</taxon>
        <taxon>Streptophyta</taxon>
        <taxon>Embryophyta</taxon>
        <taxon>Tracheophyta</taxon>
        <taxon>Spermatophyta</taxon>
        <taxon>Magnoliopsida</taxon>
        <taxon>eudicotyledons</taxon>
        <taxon>Gunneridae</taxon>
        <taxon>Pentapetalae</taxon>
        <taxon>rosids</taxon>
        <taxon>malvids</taxon>
        <taxon>Sapindales</taxon>
        <taxon>Sapindaceae</taxon>
        <taxon>Hippocastanoideae</taxon>
        <taxon>Acereae</taxon>
        <taxon>Acer</taxon>
    </lineage>
</organism>
<evidence type="ECO:0000256" key="8">
    <source>
        <dbReference type="SAM" id="MobiDB-lite"/>
    </source>
</evidence>
<dbReference type="Proteomes" id="UP001168877">
    <property type="component" value="Unassembled WGS sequence"/>
</dbReference>
<evidence type="ECO:0000256" key="6">
    <source>
        <dbReference type="ARBA" id="ARBA00023242"/>
    </source>
</evidence>
<name>A0AA39TPR5_ACESA</name>
<evidence type="ECO:0000256" key="7">
    <source>
        <dbReference type="SAM" id="Coils"/>
    </source>
</evidence>
<dbReference type="InterPro" id="IPR044280">
    <property type="entry name" value="Hac1/HY5"/>
</dbReference>
<feature type="compositionally biased region" description="Polar residues" evidence="8">
    <location>
        <begin position="56"/>
        <end position="68"/>
    </location>
</feature>
<evidence type="ECO:0000256" key="2">
    <source>
        <dbReference type="ARBA" id="ARBA00007163"/>
    </source>
</evidence>
<dbReference type="GO" id="GO:0000981">
    <property type="term" value="F:DNA-binding transcription factor activity, RNA polymerase II-specific"/>
    <property type="evidence" value="ECO:0007669"/>
    <property type="project" value="InterPro"/>
</dbReference>
<dbReference type="SUPFAM" id="SSF57959">
    <property type="entry name" value="Leucine zipper domain"/>
    <property type="match status" value="1"/>
</dbReference>
<evidence type="ECO:0000256" key="4">
    <source>
        <dbReference type="ARBA" id="ARBA00023125"/>
    </source>
</evidence>
<dbReference type="InterPro" id="IPR046347">
    <property type="entry name" value="bZIP_sf"/>
</dbReference>
<evidence type="ECO:0000313" key="11">
    <source>
        <dbReference type="Proteomes" id="UP001168877"/>
    </source>
</evidence>
<dbReference type="GO" id="GO:0010017">
    <property type="term" value="P:red or far-red light signaling pathway"/>
    <property type="evidence" value="ECO:0007669"/>
    <property type="project" value="TreeGrafter"/>
</dbReference>
<evidence type="ECO:0000259" key="9">
    <source>
        <dbReference type="PROSITE" id="PS50217"/>
    </source>
</evidence>
<reference evidence="10" key="1">
    <citation type="journal article" date="2022" name="Plant J.">
        <title>Strategies of tolerance reflected in two North American maple genomes.</title>
        <authorList>
            <person name="McEvoy S.L."/>
            <person name="Sezen U.U."/>
            <person name="Trouern-Trend A."/>
            <person name="McMahon S.M."/>
            <person name="Schaberg P.G."/>
            <person name="Yang J."/>
            <person name="Wegrzyn J.L."/>
            <person name="Swenson N.G."/>
        </authorList>
    </citation>
    <scope>NUCLEOTIDE SEQUENCE</scope>
    <source>
        <strain evidence="10">NS2018</strain>
    </source>
</reference>
<evidence type="ECO:0000256" key="1">
    <source>
        <dbReference type="ARBA" id="ARBA00004123"/>
    </source>
</evidence>
<evidence type="ECO:0000313" key="10">
    <source>
        <dbReference type="EMBL" id="KAK0606600.1"/>
    </source>
</evidence>
<keyword evidence="4" id="KW-0238">DNA-binding</keyword>
<dbReference type="Pfam" id="PF00170">
    <property type="entry name" value="bZIP_1"/>
    <property type="match status" value="1"/>
</dbReference>
<keyword evidence="11" id="KW-1185">Reference proteome</keyword>
<reference evidence="10" key="2">
    <citation type="submission" date="2023-06" db="EMBL/GenBank/DDBJ databases">
        <authorList>
            <person name="Swenson N.G."/>
            <person name="Wegrzyn J.L."/>
            <person name="Mcevoy S.L."/>
        </authorList>
    </citation>
    <scope>NUCLEOTIDE SEQUENCE</scope>
    <source>
        <strain evidence="10">NS2018</strain>
        <tissue evidence="10">Leaf</tissue>
    </source>
</reference>
<feature type="region of interest" description="Disordered" evidence="8">
    <location>
        <begin position="51"/>
        <end position="81"/>
    </location>
</feature>
<dbReference type="GO" id="GO:0005634">
    <property type="term" value="C:nucleus"/>
    <property type="evidence" value="ECO:0007669"/>
    <property type="project" value="UniProtKB-SubCell"/>
</dbReference>
<dbReference type="SMART" id="SM00338">
    <property type="entry name" value="BRLZ"/>
    <property type="match status" value="1"/>
</dbReference>
<dbReference type="PANTHER" id="PTHR46714">
    <property type="entry name" value="TRANSCRIPTIONAL ACTIVATOR HAC1"/>
    <property type="match status" value="1"/>
</dbReference>
<dbReference type="InterPro" id="IPR004827">
    <property type="entry name" value="bZIP"/>
</dbReference>
<proteinExistence type="inferred from homology"/>
<dbReference type="AlphaFoldDB" id="A0AA39TPR5"/>
<gene>
    <name evidence="10" type="ORF">LWI29_001341</name>
</gene>
<evidence type="ECO:0000256" key="3">
    <source>
        <dbReference type="ARBA" id="ARBA00023015"/>
    </source>
</evidence>
<dbReference type="EMBL" id="JAUESC010000001">
    <property type="protein sequence ID" value="KAK0606600.1"/>
    <property type="molecule type" value="Genomic_DNA"/>
</dbReference>
<comment type="similarity">
    <text evidence="2">Belongs to the bZIP family.</text>
</comment>
<keyword evidence="5" id="KW-0804">Transcription</keyword>
<sequence length="181" mass="20437">MSVAMRDGSKSNKSMVEVEVEVTSFPRSGTDITRYKLEDSDEDLLTVPDVEASPAMDSTNNNTDQIQNQKRRKGRNPIDKEYRRIKRLLRNRVSAQQARERKKVYVNELESRAKELQDLNSKLEETISTLTNENTMLRKIVAGIVTRVGAINSLNVSTIKVPVANILCNSLQVDNLCIRTG</sequence>
<dbReference type="GO" id="GO:0045944">
    <property type="term" value="P:positive regulation of transcription by RNA polymerase II"/>
    <property type="evidence" value="ECO:0007669"/>
    <property type="project" value="InterPro"/>
</dbReference>
<dbReference type="PROSITE" id="PS00036">
    <property type="entry name" value="BZIP_BASIC"/>
    <property type="match status" value="1"/>
</dbReference>
<accession>A0AA39TPR5</accession>
<protein>
    <recommendedName>
        <fullName evidence="9">BZIP domain-containing protein</fullName>
    </recommendedName>
</protein>
<dbReference type="GO" id="GO:0010114">
    <property type="term" value="P:response to red light"/>
    <property type="evidence" value="ECO:0007669"/>
    <property type="project" value="TreeGrafter"/>
</dbReference>
<comment type="caution">
    <text evidence="10">The sequence shown here is derived from an EMBL/GenBank/DDBJ whole genome shotgun (WGS) entry which is preliminary data.</text>
</comment>
<evidence type="ECO:0000256" key="5">
    <source>
        <dbReference type="ARBA" id="ARBA00023163"/>
    </source>
</evidence>
<dbReference type="GO" id="GO:0003677">
    <property type="term" value="F:DNA binding"/>
    <property type="evidence" value="ECO:0007669"/>
    <property type="project" value="UniProtKB-KW"/>
</dbReference>
<dbReference type="GO" id="GO:0010218">
    <property type="term" value="P:response to far red light"/>
    <property type="evidence" value="ECO:0007669"/>
    <property type="project" value="TreeGrafter"/>
</dbReference>
<keyword evidence="6" id="KW-0539">Nucleus</keyword>
<dbReference type="PANTHER" id="PTHR46714:SF5">
    <property type="entry name" value="TRANSCRIPTION FACTOR HY5-LIKE"/>
    <property type="match status" value="1"/>
</dbReference>
<dbReference type="PROSITE" id="PS50217">
    <property type="entry name" value="BZIP"/>
    <property type="match status" value="1"/>
</dbReference>
<dbReference type="GO" id="GO:0010099">
    <property type="term" value="P:regulation of photomorphogenesis"/>
    <property type="evidence" value="ECO:0007669"/>
    <property type="project" value="TreeGrafter"/>
</dbReference>
<keyword evidence="7" id="KW-0175">Coiled coil</keyword>
<feature type="coiled-coil region" evidence="7">
    <location>
        <begin position="99"/>
        <end position="133"/>
    </location>
</feature>
<dbReference type="Gene3D" id="1.20.5.490">
    <property type="entry name" value="Single helix bin"/>
    <property type="match status" value="1"/>
</dbReference>
<comment type="subcellular location">
    <subcellularLocation>
        <location evidence="1">Nucleus</location>
    </subcellularLocation>
</comment>